<dbReference type="EMBL" id="JH930469">
    <property type="protein sequence ID" value="EKM59114.1"/>
    <property type="molecule type" value="Genomic_DNA"/>
</dbReference>
<keyword evidence="2" id="KW-1185">Reference proteome</keyword>
<dbReference type="KEGG" id="pco:PHACADRAFT_249345"/>
<dbReference type="AlphaFoldDB" id="K5WJ15"/>
<reference evidence="1 2" key="1">
    <citation type="journal article" date="2012" name="BMC Genomics">
        <title>Comparative genomics of the white-rot fungi, Phanerochaete carnosa and P. chrysosporium, to elucidate the genetic basis of the distinct wood types they colonize.</title>
        <authorList>
            <person name="Suzuki H."/>
            <person name="MacDonald J."/>
            <person name="Syed K."/>
            <person name="Salamov A."/>
            <person name="Hori C."/>
            <person name="Aerts A."/>
            <person name="Henrissat B."/>
            <person name="Wiebenga A."/>
            <person name="vanKuyk P.A."/>
            <person name="Barry K."/>
            <person name="Lindquist E."/>
            <person name="LaButti K."/>
            <person name="Lapidus A."/>
            <person name="Lucas S."/>
            <person name="Coutinho P."/>
            <person name="Gong Y."/>
            <person name="Samejima M."/>
            <person name="Mahadevan R."/>
            <person name="Abou-Zaid M."/>
            <person name="de Vries R.P."/>
            <person name="Igarashi K."/>
            <person name="Yadav J.S."/>
            <person name="Grigoriev I.V."/>
            <person name="Master E.R."/>
        </authorList>
    </citation>
    <scope>NUCLEOTIDE SEQUENCE [LARGE SCALE GENOMIC DNA]</scope>
    <source>
        <strain evidence="1 2">HHB-10118-sp</strain>
    </source>
</reference>
<accession>K5WJ15</accession>
<dbReference type="GeneID" id="18914642"/>
<dbReference type="InParanoid" id="K5WJ15"/>
<proteinExistence type="predicted"/>
<dbReference type="OrthoDB" id="3248190at2759"/>
<evidence type="ECO:0000313" key="2">
    <source>
        <dbReference type="Proteomes" id="UP000008370"/>
    </source>
</evidence>
<name>K5WJ15_PHACS</name>
<sequence>MSLRCYRSPGITSVDEWTAVLHLATEWSFDDIRVLSIERLEPIASPIEKIFLSHSHSIPEWLPAAYVSLCQCPHSLTAAEIRTIQAEDVELIMSVREAMLHARLPSEASEISARVADAMKSATKTAAFIPPNPIPGVTNIVESPIVEPITEGAKVQGLPSEVHLQLNTTSLLSLISTDDVRDIMRQIST</sequence>
<evidence type="ECO:0000313" key="1">
    <source>
        <dbReference type="EMBL" id="EKM59114.1"/>
    </source>
</evidence>
<organism evidence="1 2">
    <name type="scientific">Phanerochaete carnosa (strain HHB-10118-sp)</name>
    <name type="common">White-rot fungus</name>
    <name type="synonym">Peniophora carnosa</name>
    <dbReference type="NCBI Taxonomy" id="650164"/>
    <lineage>
        <taxon>Eukaryota</taxon>
        <taxon>Fungi</taxon>
        <taxon>Dikarya</taxon>
        <taxon>Basidiomycota</taxon>
        <taxon>Agaricomycotina</taxon>
        <taxon>Agaricomycetes</taxon>
        <taxon>Polyporales</taxon>
        <taxon>Phanerochaetaceae</taxon>
        <taxon>Phanerochaete</taxon>
    </lineage>
</organism>
<dbReference type="HOGENOM" id="CLU_1434911_0_0_1"/>
<dbReference type="Proteomes" id="UP000008370">
    <property type="component" value="Unassembled WGS sequence"/>
</dbReference>
<gene>
    <name evidence="1" type="ORF">PHACADRAFT_249345</name>
</gene>
<protein>
    <submittedName>
        <fullName evidence="1">Uncharacterized protein</fullName>
    </submittedName>
</protein>
<dbReference type="RefSeq" id="XP_007391686.1">
    <property type="nucleotide sequence ID" value="XM_007391624.1"/>
</dbReference>